<evidence type="ECO:0000256" key="1">
    <source>
        <dbReference type="ARBA" id="ARBA00009431"/>
    </source>
</evidence>
<organism evidence="6 7">
    <name type="scientific">Aquilegia coerulea</name>
    <name type="common">Rocky mountain columbine</name>
    <dbReference type="NCBI Taxonomy" id="218851"/>
    <lineage>
        <taxon>Eukaryota</taxon>
        <taxon>Viridiplantae</taxon>
        <taxon>Streptophyta</taxon>
        <taxon>Embryophyta</taxon>
        <taxon>Tracheophyta</taxon>
        <taxon>Spermatophyta</taxon>
        <taxon>Magnoliopsida</taxon>
        <taxon>Ranunculales</taxon>
        <taxon>Ranunculaceae</taxon>
        <taxon>Thalictroideae</taxon>
        <taxon>Aquilegia</taxon>
    </lineage>
</organism>
<dbReference type="InterPro" id="IPR029058">
    <property type="entry name" value="AB_hydrolase_fold"/>
</dbReference>
<evidence type="ECO:0000313" key="6">
    <source>
        <dbReference type="EMBL" id="PIA25696.1"/>
    </source>
</evidence>
<dbReference type="InterPro" id="IPR001563">
    <property type="entry name" value="Peptidase_S10"/>
</dbReference>
<accession>A0A2G5C345</accession>
<dbReference type="PANTHER" id="PTHR11802">
    <property type="entry name" value="SERINE PROTEASE FAMILY S10 SERINE CARBOXYPEPTIDASE"/>
    <property type="match status" value="1"/>
</dbReference>
<sequence>MARSNHPFTSANLYLFSTCFHILLLLQYFPGKAVSESIVRYLPGFGLLPFELETGYVSVDDTNGVELFYYFIKSENDPIKDPLIFRFAGGPGCSGLTTMMIQFVHILFCLLGPLAFRKVEYNGSLPTLVLRPDSWTKVSNIVFLDAPVGTGFSYSRSLQGSPGSDTNSAKHSHTFIRRWLVGHPEFLSNPLYLAGDSYSGMVVPLIVQEISDGIEAGDKPLINLKGYLLGNPVTDRNLEMNSLIPFSYGMGILSLELFESAKQHCGGDYINVDPSNVQCKKDLEAVTECIEGLESEYILDRKCPRIDEKQKEIISDRRLLRENTSNIIGSPPSDPRLRCRKYDHLLLYYWTNDDRVQTALNVRKGIIHDWIRCNRNLDYLPDVEISTGYHLYLSKKRYRSLIFSGDHDMVVPFMSTQAWIKSLKLLICDEWRPWFVDGQVAGYTRTYSSNMTYATIKGAGHIASVYKPKECLTMLKRWLAYEPL</sequence>
<dbReference type="GO" id="GO:0016747">
    <property type="term" value="F:acyltransferase activity, transferring groups other than amino-acyl groups"/>
    <property type="evidence" value="ECO:0007669"/>
    <property type="project" value="TreeGrafter"/>
</dbReference>
<evidence type="ECO:0000256" key="4">
    <source>
        <dbReference type="ARBA" id="ARBA00023180"/>
    </source>
</evidence>
<dbReference type="GO" id="GO:0004185">
    <property type="term" value="F:serine-type carboxypeptidase activity"/>
    <property type="evidence" value="ECO:0007669"/>
    <property type="project" value="InterPro"/>
</dbReference>
<name>A0A2G5C345_AQUCA</name>
<keyword evidence="2 5" id="KW-0732">Signal</keyword>
<dbReference type="GO" id="GO:0006508">
    <property type="term" value="P:proteolysis"/>
    <property type="evidence" value="ECO:0007669"/>
    <property type="project" value="InterPro"/>
</dbReference>
<dbReference type="PANTHER" id="PTHR11802:SF29">
    <property type="entry name" value="SERINE CARBOXYPEPTIDASE-LIKE 19"/>
    <property type="match status" value="1"/>
</dbReference>
<dbReference type="SUPFAM" id="SSF53474">
    <property type="entry name" value="alpha/beta-Hydrolases"/>
    <property type="match status" value="1"/>
</dbReference>
<keyword evidence="4" id="KW-0325">Glycoprotein</keyword>
<evidence type="ECO:0000256" key="3">
    <source>
        <dbReference type="ARBA" id="ARBA00023157"/>
    </source>
</evidence>
<dbReference type="Gene3D" id="3.40.50.1820">
    <property type="entry name" value="alpha/beta hydrolase"/>
    <property type="match status" value="1"/>
</dbReference>
<protein>
    <submittedName>
        <fullName evidence="6">Uncharacterized protein</fullName>
    </submittedName>
</protein>
<feature type="signal peptide" evidence="5">
    <location>
        <begin position="1"/>
        <end position="35"/>
    </location>
</feature>
<dbReference type="GO" id="GO:0019748">
    <property type="term" value="P:secondary metabolic process"/>
    <property type="evidence" value="ECO:0007669"/>
    <property type="project" value="TreeGrafter"/>
</dbReference>
<proteinExistence type="inferred from homology"/>
<evidence type="ECO:0000256" key="2">
    <source>
        <dbReference type="ARBA" id="ARBA00022729"/>
    </source>
</evidence>
<dbReference type="AlphaFoldDB" id="A0A2G5C345"/>
<keyword evidence="3" id="KW-1015">Disulfide bond</keyword>
<gene>
    <name evidence="6" type="ORF">AQUCO_10900025v1</name>
</gene>
<comment type="similarity">
    <text evidence="1">Belongs to the peptidase S10 family.</text>
</comment>
<dbReference type="EMBL" id="KZ305125">
    <property type="protein sequence ID" value="PIA25696.1"/>
    <property type="molecule type" value="Genomic_DNA"/>
</dbReference>
<feature type="chain" id="PRO_5013633312" evidence="5">
    <location>
        <begin position="36"/>
        <end position="484"/>
    </location>
</feature>
<dbReference type="FunFam" id="3.40.50.1820:FF:000072">
    <property type="entry name" value="Serine carboxypeptidase-like 19"/>
    <property type="match status" value="1"/>
</dbReference>
<dbReference type="InParanoid" id="A0A2G5C345"/>
<dbReference type="PRINTS" id="PR00724">
    <property type="entry name" value="CRBOXYPTASEC"/>
</dbReference>
<evidence type="ECO:0000313" key="7">
    <source>
        <dbReference type="Proteomes" id="UP000230069"/>
    </source>
</evidence>
<dbReference type="OrthoDB" id="443318at2759"/>
<evidence type="ECO:0000256" key="5">
    <source>
        <dbReference type="SAM" id="SignalP"/>
    </source>
</evidence>
<dbReference type="Proteomes" id="UP000230069">
    <property type="component" value="Unassembled WGS sequence"/>
</dbReference>
<keyword evidence="7" id="KW-1185">Reference proteome</keyword>
<dbReference type="FunFam" id="3.40.50.11320:FF:000002">
    <property type="entry name" value="Carboxypeptidase"/>
    <property type="match status" value="1"/>
</dbReference>
<dbReference type="Pfam" id="PF00450">
    <property type="entry name" value="Peptidase_S10"/>
    <property type="match status" value="1"/>
</dbReference>
<reference evidence="6 7" key="1">
    <citation type="submission" date="2017-09" db="EMBL/GenBank/DDBJ databases">
        <title>WGS assembly of Aquilegia coerulea Goldsmith.</title>
        <authorList>
            <person name="Hodges S."/>
            <person name="Kramer E."/>
            <person name="Nordborg M."/>
            <person name="Tomkins J."/>
            <person name="Borevitz J."/>
            <person name="Derieg N."/>
            <person name="Yan J."/>
            <person name="Mihaltcheva S."/>
            <person name="Hayes R.D."/>
            <person name="Rokhsar D."/>
        </authorList>
    </citation>
    <scope>NUCLEOTIDE SEQUENCE [LARGE SCALE GENOMIC DNA]</scope>
    <source>
        <strain evidence="7">cv. Goldsmith</strain>
    </source>
</reference>